<name>A0A699GSJ4_TANCI</name>
<dbReference type="PANTHER" id="PTHR47693">
    <property type="entry name" value="BZIP TRANSCRIPTION FACTOR RISBZ3-RELATED"/>
    <property type="match status" value="1"/>
</dbReference>
<dbReference type="AlphaFoldDB" id="A0A699GSJ4"/>
<keyword evidence="2" id="KW-0805">Transcription regulation</keyword>
<dbReference type="InterPro" id="IPR004827">
    <property type="entry name" value="bZIP"/>
</dbReference>
<reference evidence="8" key="1">
    <citation type="journal article" date="2019" name="Sci. Rep.">
        <title>Draft genome of Tanacetum cinerariifolium, the natural source of mosquito coil.</title>
        <authorList>
            <person name="Yamashiro T."/>
            <person name="Shiraishi A."/>
            <person name="Satake H."/>
            <person name="Nakayama K."/>
        </authorList>
    </citation>
    <scope>NUCLEOTIDE SEQUENCE</scope>
</reference>
<gene>
    <name evidence="8" type="ORF">Tci_197594</name>
</gene>
<dbReference type="GO" id="GO:0003700">
    <property type="term" value="F:DNA-binding transcription factor activity"/>
    <property type="evidence" value="ECO:0007669"/>
    <property type="project" value="InterPro"/>
</dbReference>
<sequence length="104" mass="12181">MAANNIHNNDKKEPYNGFSMYIASYVHDIEKLIIKHSFEADAHHQTHEPFTDDTESNDDQMDTGKTRRMVSNREAARRSRKRKQAQLTALEEHVRNRLESDRAN</sequence>
<protein>
    <submittedName>
        <fullName evidence="8">Basic leucine zipper 25</fullName>
    </submittedName>
</protein>
<dbReference type="GO" id="GO:0005634">
    <property type="term" value="C:nucleus"/>
    <property type="evidence" value="ECO:0007669"/>
    <property type="project" value="UniProtKB-SubCell"/>
</dbReference>
<dbReference type="Gene3D" id="1.20.5.170">
    <property type="match status" value="1"/>
</dbReference>
<comment type="caution">
    <text evidence="8">The sequence shown here is derived from an EMBL/GenBank/DDBJ whole genome shotgun (WGS) entry which is preliminary data.</text>
</comment>
<evidence type="ECO:0000256" key="5">
    <source>
        <dbReference type="ARBA" id="ARBA00023242"/>
    </source>
</evidence>
<evidence type="ECO:0000256" key="1">
    <source>
        <dbReference type="ARBA" id="ARBA00004123"/>
    </source>
</evidence>
<evidence type="ECO:0000256" key="2">
    <source>
        <dbReference type="ARBA" id="ARBA00023015"/>
    </source>
</evidence>
<evidence type="ECO:0000256" key="3">
    <source>
        <dbReference type="ARBA" id="ARBA00023125"/>
    </source>
</evidence>
<dbReference type="EMBL" id="BKCJ010051048">
    <property type="protein sequence ID" value="GEW25618.1"/>
    <property type="molecule type" value="Genomic_DNA"/>
</dbReference>
<evidence type="ECO:0000313" key="8">
    <source>
        <dbReference type="EMBL" id="GEW25618.1"/>
    </source>
</evidence>
<proteinExistence type="predicted"/>
<keyword evidence="5" id="KW-0539">Nucleus</keyword>
<feature type="domain" description="BZIP" evidence="7">
    <location>
        <begin position="67"/>
        <end position="82"/>
    </location>
</feature>
<dbReference type="PROSITE" id="PS00036">
    <property type="entry name" value="BZIP_BASIC"/>
    <property type="match status" value="1"/>
</dbReference>
<feature type="compositionally biased region" description="Acidic residues" evidence="6">
    <location>
        <begin position="51"/>
        <end position="61"/>
    </location>
</feature>
<evidence type="ECO:0000256" key="6">
    <source>
        <dbReference type="SAM" id="MobiDB-lite"/>
    </source>
</evidence>
<dbReference type="Pfam" id="PF00170">
    <property type="entry name" value="bZIP_1"/>
    <property type="match status" value="1"/>
</dbReference>
<dbReference type="GO" id="GO:0003677">
    <property type="term" value="F:DNA binding"/>
    <property type="evidence" value="ECO:0007669"/>
    <property type="project" value="UniProtKB-KW"/>
</dbReference>
<dbReference type="SUPFAM" id="SSF57959">
    <property type="entry name" value="Leucine zipper domain"/>
    <property type="match status" value="1"/>
</dbReference>
<feature type="compositionally biased region" description="Basic and acidic residues" evidence="6">
    <location>
        <begin position="40"/>
        <end position="50"/>
    </location>
</feature>
<feature type="compositionally biased region" description="Basic and acidic residues" evidence="6">
    <location>
        <begin position="90"/>
        <end position="104"/>
    </location>
</feature>
<organism evidence="8">
    <name type="scientific">Tanacetum cinerariifolium</name>
    <name type="common">Dalmatian daisy</name>
    <name type="synonym">Chrysanthemum cinerariifolium</name>
    <dbReference type="NCBI Taxonomy" id="118510"/>
    <lineage>
        <taxon>Eukaryota</taxon>
        <taxon>Viridiplantae</taxon>
        <taxon>Streptophyta</taxon>
        <taxon>Embryophyta</taxon>
        <taxon>Tracheophyta</taxon>
        <taxon>Spermatophyta</taxon>
        <taxon>Magnoliopsida</taxon>
        <taxon>eudicotyledons</taxon>
        <taxon>Gunneridae</taxon>
        <taxon>Pentapetalae</taxon>
        <taxon>asterids</taxon>
        <taxon>campanulids</taxon>
        <taxon>Asterales</taxon>
        <taxon>Asteraceae</taxon>
        <taxon>Asteroideae</taxon>
        <taxon>Anthemideae</taxon>
        <taxon>Anthemidinae</taxon>
        <taxon>Tanacetum</taxon>
    </lineage>
</organism>
<evidence type="ECO:0000259" key="7">
    <source>
        <dbReference type="PROSITE" id="PS00036"/>
    </source>
</evidence>
<dbReference type="InterPro" id="IPR046347">
    <property type="entry name" value="bZIP_sf"/>
</dbReference>
<keyword evidence="3" id="KW-0238">DNA-binding</keyword>
<dbReference type="InterPro" id="IPR045314">
    <property type="entry name" value="bZIP_plant_GBF1"/>
</dbReference>
<evidence type="ECO:0000256" key="4">
    <source>
        <dbReference type="ARBA" id="ARBA00023163"/>
    </source>
</evidence>
<dbReference type="PANTHER" id="PTHR47693:SF2">
    <property type="entry name" value="BZIP TRANSCRIPTION FACTOR RISBZ5"/>
    <property type="match status" value="1"/>
</dbReference>
<comment type="subcellular location">
    <subcellularLocation>
        <location evidence="1">Nucleus</location>
    </subcellularLocation>
</comment>
<feature type="region of interest" description="Disordered" evidence="6">
    <location>
        <begin position="40"/>
        <end position="104"/>
    </location>
</feature>
<dbReference type="CDD" id="cd14702">
    <property type="entry name" value="bZIP_plant_GBF1"/>
    <property type="match status" value="1"/>
</dbReference>
<dbReference type="InterPro" id="IPR044168">
    <property type="entry name" value="RISBZ3/4/5"/>
</dbReference>
<accession>A0A699GSJ4</accession>
<keyword evidence="4" id="KW-0804">Transcription</keyword>